<proteinExistence type="predicted"/>
<feature type="domain" description="F-box" evidence="1">
    <location>
        <begin position="66"/>
        <end position="128"/>
    </location>
</feature>
<dbReference type="HOGENOM" id="CLU_035150_0_0_1"/>
<dbReference type="InterPro" id="IPR001810">
    <property type="entry name" value="F-box_dom"/>
</dbReference>
<dbReference type="InParanoid" id="J4H109"/>
<keyword evidence="3" id="KW-1185">Reference proteome</keyword>
<dbReference type="SUPFAM" id="SSF52047">
    <property type="entry name" value="RNI-like"/>
    <property type="match status" value="1"/>
</dbReference>
<reference evidence="2 3" key="1">
    <citation type="journal article" date="2012" name="Appl. Environ. Microbiol.">
        <title>Short-read sequencing for genomic analysis of the brown rot fungus Fibroporia radiculosa.</title>
        <authorList>
            <person name="Tang J.D."/>
            <person name="Perkins A.D."/>
            <person name="Sonstegard T.S."/>
            <person name="Schroeder S.G."/>
            <person name="Burgess S.C."/>
            <person name="Diehl S.V."/>
        </authorList>
    </citation>
    <scope>NUCLEOTIDE SEQUENCE [LARGE SCALE GENOMIC DNA]</scope>
    <source>
        <strain evidence="2 3">TFFH 294</strain>
    </source>
</reference>
<protein>
    <recommendedName>
        <fullName evidence="1">F-box domain-containing protein</fullName>
    </recommendedName>
</protein>
<organism evidence="2 3">
    <name type="scientific">Fibroporia radiculosa</name>
    <dbReference type="NCBI Taxonomy" id="599839"/>
    <lineage>
        <taxon>Eukaryota</taxon>
        <taxon>Fungi</taxon>
        <taxon>Dikarya</taxon>
        <taxon>Basidiomycota</taxon>
        <taxon>Agaricomycotina</taxon>
        <taxon>Agaricomycetes</taxon>
        <taxon>Polyporales</taxon>
        <taxon>Fibroporiaceae</taxon>
        <taxon>Fibroporia</taxon>
    </lineage>
</organism>
<dbReference type="GeneID" id="24094190"/>
<dbReference type="Gene3D" id="1.20.1280.50">
    <property type="match status" value="1"/>
</dbReference>
<accession>J4H109</accession>
<sequence length="565" mass="63540">MSLLSARTVEVLMAQLLVETRNLRTSSVDRDSPRRHAAIALLDQVVGGLFETIANVQTVHNSLCAINRLPPEVLCAIFSAVLAAPKDEHDEDPYFPDSYLDHRLYTLLAVCRLWMDAALNCPTLWANLIVYEASSREVLEHKLARTGVVPLRVSLYGGSRLWSCLAGVMPRIQCLHTIINPMLQEHLDLLDSPAPSLERLCLEVPTRGDFRSVLFQSQALHLQRLSLNRHAPWPSNRFPNLTHLYVRDWCGYGSQDLDHFLEFLQESPKLEEMILERAGYPGSTLESTSRSIEMPCLRSLILRECHSIIVSVVLERLQLLESATVQISRIRGFTTAWETISQLSPEAGFLQRSREPTALSIWVLDDRFSFKSSDSTRSVTVDIGFDFHPEDKDCRHLADMFIMRLLNVLSLGAVRDLTIHVDTLAPLQPELILFILLSTNAATNCTIGISQRQGRKFWRACLGSEKVVPLPCLQSLRFVGKFASSQKPWWAVGIAIGRAKRGYRLHGLQCSMVSPLTDPAIIHWNTDTLKIGGQRALDFMDNLRFEALDGNPLGPPCVEYWDGAV</sequence>
<evidence type="ECO:0000313" key="3">
    <source>
        <dbReference type="Proteomes" id="UP000006352"/>
    </source>
</evidence>
<dbReference type="RefSeq" id="XP_012178562.1">
    <property type="nucleotide sequence ID" value="XM_012323172.1"/>
</dbReference>
<dbReference type="Proteomes" id="UP000006352">
    <property type="component" value="Unassembled WGS sequence"/>
</dbReference>
<gene>
    <name evidence="2" type="ORF">FIBRA_01294</name>
</gene>
<name>J4H109_9APHY</name>
<evidence type="ECO:0000259" key="1">
    <source>
        <dbReference type="Pfam" id="PF12937"/>
    </source>
</evidence>
<dbReference type="EMBL" id="HE796926">
    <property type="protein sequence ID" value="CCL99279.1"/>
    <property type="molecule type" value="Genomic_DNA"/>
</dbReference>
<dbReference type="STRING" id="599839.J4H109"/>
<dbReference type="OrthoDB" id="3053652at2759"/>
<evidence type="ECO:0000313" key="2">
    <source>
        <dbReference type="EMBL" id="CCL99279.1"/>
    </source>
</evidence>
<dbReference type="Pfam" id="PF12937">
    <property type="entry name" value="F-box-like"/>
    <property type="match status" value="1"/>
</dbReference>
<dbReference type="AlphaFoldDB" id="J4H109"/>